<evidence type="ECO:0000256" key="1">
    <source>
        <dbReference type="SAM" id="MobiDB-lite"/>
    </source>
</evidence>
<feature type="compositionally biased region" description="Gly residues" evidence="1">
    <location>
        <begin position="180"/>
        <end position="203"/>
    </location>
</feature>
<reference evidence="2" key="1">
    <citation type="journal article" date="2023" name="Mol. Phylogenet. Evol.">
        <title>Genome-scale phylogeny and comparative genomics of the fungal order Sordariales.</title>
        <authorList>
            <person name="Hensen N."/>
            <person name="Bonometti L."/>
            <person name="Westerberg I."/>
            <person name="Brannstrom I.O."/>
            <person name="Guillou S."/>
            <person name="Cros-Aarteil S."/>
            <person name="Calhoun S."/>
            <person name="Haridas S."/>
            <person name="Kuo A."/>
            <person name="Mondo S."/>
            <person name="Pangilinan J."/>
            <person name="Riley R."/>
            <person name="LaButti K."/>
            <person name="Andreopoulos B."/>
            <person name="Lipzen A."/>
            <person name="Chen C."/>
            <person name="Yan M."/>
            <person name="Daum C."/>
            <person name="Ng V."/>
            <person name="Clum A."/>
            <person name="Steindorff A."/>
            <person name="Ohm R.A."/>
            <person name="Martin F."/>
            <person name="Silar P."/>
            <person name="Natvig D.O."/>
            <person name="Lalanne C."/>
            <person name="Gautier V."/>
            <person name="Ament-Velasquez S.L."/>
            <person name="Kruys A."/>
            <person name="Hutchinson M.I."/>
            <person name="Powell A.J."/>
            <person name="Barry K."/>
            <person name="Miller A.N."/>
            <person name="Grigoriev I.V."/>
            <person name="Debuchy R."/>
            <person name="Gladieux P."/>
            <person name="Hiltunen Thoren M."/>
            <person name="Johannesson H."/>
        </authorList>
    </citation>
    <scope>NUCLEOTIDE SEQUENCE</scope>
    <source>
        <strain evidence="2">CBS 123565</strain>
    </source>
</reference>
<sequence>MERGARNPNYPADPSQPAHQPKTYGQSPASGPAPKTAGPHKHDILNKLDPRIDSTHDREPAAAAAAAAAAAPSTQPPSTGHTIPEGTYGPHSSRAANALDPRVDSDLDRSRHTGTGTATGTGTGTGAGVPGMAIPAAAVPAATYGRHGTRAANVLDPHVDSGMDNQRAQHSSRGALETGAAGGAAGAAGMGMSAGSGSGGAGGPHRSEVANKLDPRVDSSTGAWKADERGS</sequence>
<feature type="region of interest" description="Disordered" evidence="1">
    <location>
        <begin position="162"/>
        <end position="231"/>
    </location>
</feature>
<gene>
    <name evidence="2" type="ORF">BT67DRAFT_424893</name>
</gene>
<dbReference type="PANTHER" id="PTHR39606:SF1">
    <property type="entry name" value="CELL SURFACE PROTEIN"/>
    <property type="match status" value="1"/>
</dbReference>
<feature type="compositionally biased region" description="Polar residues" evidence="1">
    <location>
        <begin position="163"/>
        <end position="172"/>
    </location>
</feature>
<feature type="region of interest" description="Disordered" evidence="1">
    <location>
        <begin position="1"/>
        <end position="132"/>
    </location>
</feature>
<accession>A0AAN6UGT7</accession>
<comment type="caution">
    <text evidence="2">The sequence shown here is derived from an EMBL/GenBank/DDBJ whole genome shotgun (WGS) entry which is preliminary data.</text>
</comment>
<feature type="compositionally biased region" description="Low complexity" evidence="1">
    <location>
        <begin position="61"/>
        <end position="71"/>
    </location>
</feature>
<feature type="compositionally biased region" description="Gly residues" evidence="1">
    <location>
        <begin position="117"/>
        <end position="129"/>
    </location>
</feature>
<dbReference type="EMBL" id="MU853416">
    <property type="protein sequence ID" value="KAK4132645.1"/>
    <property type="molecule type" value="Genomic_DNA"/>
</dbReference>
<dbReference type="Proteomes" id="UP001304895">
    <property type="component" value="Unassembled WGS sequence"/>
</dbReference>
<name>A0AAN6UGT7_9PEZI</name>
<protein>
    <submittedName>
        <fullName evidence="2">Uncharacterized protein</fullName>
    </submittedName>
</protein>
<feature type="compositionally biased region" description="Basic and acidic residues" evidence="1">
    <location>
        <begin position="40"/>
        <end position="60"/>
    </location>
</feature>
<feature type="compositionally biased region" description="Polar residues" evidence="1">
    <location>
        <begin position="72"/>
        <end position="81"/>
    </location>
</feature>
<evidence type="ECO:0000313" key="3">
    <source>
        <dbReference type="Proteomes" id="UP001304895"/>
    </source>
</evidence>
<feature type="compositionally biased region" description="Basic and acidic residues" evidence="1">
    <location>
        <begin position="205"/>
        <end position="217"/>
    </location>
</feature>
<proteinExistence type="predicted"/>
<reference evidence="2" key="2">
    <citation type="submission" date="2023-05" db="EMBL/GenBank/DDBJ databases">
        <authorList>
            <consortium name="Lawrence Berkeley National Laboratory"/>
            <person name="Steindorff A."/>
            <person name="Hensen N."/>
            <person name="Bonometti L."/>
            <person name="Westerberg I."/>
            <person name="Brannstrom I.O."/>
            <person name="Guillou S."/>
            <person name="Cros-Aarteil S."/>
            <person name="Calhoun S."/>
            <person name="Haridas S."/>
            <person name="Kuo A."/>
            <person name="Mondo S."/>
            <person name="Pangilinan J."/>
            <person name="Riley R."/>
            <person name="Labutti K."/>
            <person name="Andreopoulos B."/>
            <person name="Lipzen A."/>
            <person name="Chen C."/>
            <person name="Yanf M."/>
            <person name="Daum C."/>
            <person name="Ng V."/>
            <person name="Clum A."/>
            <person name="Ohm R."/>
            <person name="Martin F."/>
            <person name="Silar P."/>
            <person name="Natvig D."/>
            <person name="Lalanne C."/>
            <person name="Gautier V."/>
            <person name="Ament-Velasquez S.L."/>
            <person name="Kruys A."/>
            <person name="Hutchinson M.I."/>
            <person name="Powell A.J."/>
            <person name="Barry K."/>
            <person name="Miller A.N."/>
            <person name="Grigoriev I.V."/>
            <person name="Debuchy R."/>
            <person name="Gladieux P."/>
            <person name="Thoren M.H."/>
            <person name="Johannesson H."/>
        </authorList>
    </citation>
    <scope>NUCLEOTIDE SEQUENCE</scope>
    <source>
        <strain evidence="2">CBS 123565</strain>
    </source>
</reference>
<dbReference type="PANTHER" id="PTHR39606">
    <property type="entry name" value="SURFACE PROTEIN, PUTATIVE-RELATED"/>
    <property type="match status" value="1"/>
</dbReference>
<feature type="compositionally biased region" description="Basic and acidic residues" evidence="1">
    <location>
        <begin position="101"/>
        <end position="111"/>
    </location>
</feature>
<keyword evidence="3" id="KW-1185">Reference proteome</keyword>
<organism evidence="2 3">
    <name type="scientific">Trichocladium antarcticum</name>
    <dbReference type="NCBI Taxonomy" id="1450529"/>
    <lineage>
        <taxon>Eukaryota</taxon>
        <taxon>Fungi</taxon>
        <taxon>Dikarya</taxon>
        <taxon>Ascomycota</taxon>
        <taxon>Pezizomycotina</taxon>
        <taxon>Sordariomycetes</taxon>
        <taxon>Sordariomycetidae</taxon>
        <taxon>Sordariales</taxon>
        <taxon>Chaetomiaceae</taxon>
        <taxon>Trichocladium</taxon>
    </lineage>
</organism>
<dbReference type="AlphaFoldDB" id="A0AAN6UGT7"/>
<evidence type="ECO:0000313" key="2">
    <source>
        <dbReference type="EMBL" id="KAK4132645.1"/>
    </source>
</evidence>